<dbReference type="GO" id="GO:0005975">
    <property type="term" value="P:carbohydrate metabolic process"/>
    <property type="evidence" value="ECO:0007669"/>
    <property type="project" value="InterPro"/>
</dbReference>
<evidence type="ECO:0000256" key="5">
    <source>
        <dbReference type="RuleBase" id="RU003690"/>
    </source>
</evidence>
<keyword evidence="8" id="KW-1185">Reference proteome</keyword>
<comment type="similarity">
    <text evidence="1 5">Belongs to the glycosyl hydrolase 1 family.</text>
</comment>
<dbReference type="PANTHER" id="PTHR10353">
    <property type="entry name" value="GLYCOSYL HYDROLASE"/>
    <property type="match status" value="1"/>
</dbReference>
<keyword evidence="3" id="KW-0378">Hydrolase</keyword>
<feature type="chain" id="PRO_5044330299" evidence="7">
    <location>
        <begin position="21"/>
        <end position="647"/>
    </location>
</feature>
<dbReference type="InterPro" id="IPR001360">
    <property type="entry name" value="Glyco_hydro_1"/>
</dbReference>
<dbReference type="GeneID" id="120257380"/>
<protein>
    <submittedName>
        <fullName evidence="9">Beta-glucosidase 22-like</fullName>
    </submittedName>
</protein>
<dbReference type="PRINTS" id="PR00131">
    <property type="entry name" value="GLHYDRLASE1"/>
</dbReference>
<dbReference type="RefSeq" id="XP_039120790.1">
    <property type="nucleotide sequence ID" value="XM_039264856.1"/>
</dbReference>
<organism evidence="8 9">
    <name type="scientific">Dioscorea cayennensis subsp. rotundata</name>
    <name type="common">White Guinea yam</name>
    <name type="synonym">Dioscorea rotundata</name>
    <dbReference type="NCBI Taxonomy" id="55577"/>
    <lineage>
        <taxon>Eukaryota</taxon>
        <taxon>Viridiplantae</taxon>
        <taxon>Streptophyta</taxon>
        <taxon>Embryophyta</taxon>
        <taxon>Tracheophyta</taxon>
        <taxon>Spermatophyta</taxon>
        <taxon>Magnoliopsida</taxon>
        <taxon>Liliopsida</taxon>
        <taxon>Dioscoreales</taxon>
        <taxon>Dioscoreaceae</taxon>
        <taxon>Dioscorea</taxon>
    </lineage>
</organism>
<accession>A0AB40B0U3</accession>
<feature type="transmembrane region" description="Helical" evidence="6">
    <location>
        <begin position="499"/>
        <end position="522"/>
    </location>
</feature>
<keyword evidence="4" id="KW-0325">Glycoprotein</keyword>
<dbReference type="Proteomes" id="UP001515500">
    <property type="component" value="Unplaced"/>
</dbReference>
<dbReference type="PROSITE" id="PS00653">
    <property type="entry name" value="GLYCOSYL_HYDROL_F1_2"/>
    <property type="match status" value="1"/>
</dbReference>
<dbReference type="InterPro" id="IPR033132">
    <property type="entry name" value="GH_1_N_CS"/>
</dbReference>
<keyword evidence="6" id="KW-0812">Transmembrane</keyword>
<gene>
    <name evidence="9" type="primary">LOC120257380</name>
</gene>
<dbReference type="AlphaFoldDB" id="A0AB40B0U3"/>
<sequence length="647" mass="73056">MASVLLSLFLISLHLWLCSAQCSPPNYTRNDFPSDFAFGAGTSAYQVEGAAAEDGRSPSIWDTHTHAGKMADKSTGDIASDQYHKYKEDVKLMSDLGLEVYKFSISWSRLIPNGRGEINPKGLEYYNNLINELLGKGIQPHVTLYHLDLPQALEDEYNGWLSPRIMDDFTAYADVCFREFGDRVTHWTTMAEVNIMSLGSYDNGDFPPSRCSYPFGVTNCTAGNSSTEPYIATHNALLTHASIFHLYKTKYQAFQRGWIGMNVYTLWYTPYSDSKADIQATKRVRDFMLGWIVDPLVFGDYPKTMKKIVGSRLPVFTKSQSEYLKGSFDFIGLNHYTSLFVVDNSAEALAMPIRDYNADMLATLIVWKNETPSDKYIPSSTPYRPYGLRKLLEYFKQKYKNPPIYIQENGCGLGMEDTMNDTYRIDYLNGYIGMKVEHDAVFLSLAESWLAKCSILKDAGGAYVEAEAVKIKVAVRRGSGKRLKQVWPRRKPWTHRAEILPIFSSVSFLIGLIVIVPLSVLVEGAAAEDGRSPSIWDTHTHSGKMADKSTGDIASDQYHKYKEDVKLMSDTGLEAYRFSISWSRLIPNGRGEANPKGLNYNNNLINELIEKGIQPHVTLYHLDLPQVLEDEYKGWMSPKIVLFNMVG</sequence>
<evidence type="ECO:0000256" key="3">
    <source>
        <dbReference type="ARBA" id="ARBA00022801"/>
    </source>
</evidence>
<reference evidence="9" key="1">
    <citation type="submission" date="2025-08" db="UniProtKB">
        <authorList>
            <consortium name="RefSeq"/>
        </authorList>
    </citation>
    <scope>IDENTIFICATION</scope>
</reference>
<evidence type="ECO:0000256" key="4">
    <source>
        <dbReference type="ARBA" id="ARBA00023180"/>
    </source>
</evidence>
<dbReference type="FunFam" id="3.20.20.80:FF:000069">
    <property type="entry name" value="Beta-glucosidase 1"/>
    <property type="match status" value="1"/>
</dbReference>
<feature type="signal peptide" evidence="7">
    <location>
        <begin position="1"/>
        <end position="20"/>
    </location>
</feature>
<keyword evidence="2 7" id="KW-0732">Signal</keyword>
<name>A0AB40B0U3_DIOCR</name>
<dbReference type="Pfam" id="PF00232">
    <property type="entry name" value="Glyco_hydro_1"/>
    <property type="match status" value="2"/>
</dbReference>
<keyword evidence="6" id="KW-0472">Membrane</keyword>
<dbReference type="Gene3D" id="3.20.20.80">
    <property type="entry name" value="Glycosidases"/>
    <property type="match status" value="2"/>
</dbReference>
<keyword evidence="6" id="KW-1133">Transmembrane helix</keyword>
<evidence type="ECO:0000256" key="2">
    <source>
        <dbReference type="ARBA" id="ARBA00022729"/>
    </source>
</evidence>
<proteinExistence type="inferred from homology"/>
<dbReference type="InterPro" id="IPR017853">
    <property type="entry name" value="GH"/>
</dbReference>
<evidence type="ECO:0000256" key="7">
    <source>
        <dbReference type="SAM" id="SignalP"/>
    </source>
</evidence>
<evidence type="ECO:0000256" key="6">
    <source>
        <dbReference type="SAM" id="Phobius"/>
    </source>
</evidence>
<evidence type="ECO:0000313" key="9">
    <source>
        <dbReference type="RefSeq" id="XP_039120790.1"/>
    </source>
</evidence>
<dbReference type="SUPFAM" id="SSF51445">
    <property type="entry name" value="(Trans)glycosidases"/>
    <property type="match status" value="2"/>
</dbReference>
<evidence type="ECO:0000313" key="8">
    <source>
        <dbReference type="Proteomes" id="UP001515500"/>
    </source>
</evidence>
<dbReference type="PANTHER" id="PTHR10353:SF29">
    <property type="entry name" value="BETA-GLUCOSIDASE 11"/>
    <property type="match status" value="1"/>
</dbReference>
<dbReference type="GO" id="GO:0008422">
    <property type="term" value="F:beta-glucosidase activity"/>
    <property type="evidence" value="ECO:0007669"/>
    <property type="project" value="TreeGrafter"/>
</dbReference>
<evidence type="ECO:0000256" key="1">
    <source>
        <dbReference type="ARBA" id="ARBA00010838"/>
    </source>
</evidence>